<accession>A0ABP9TKN7</accession>
<organism evidence="2 3">
    <name type="scientific">Paeniglutamicibacter antarcticus</name>
    <dbReference type="NCBI Taxonomy" id="494023"/>
    <lineage>
        <taxon>Bacteria</taxon>
        <taxon>Bacillati</taxon>
        <taxon>Actinomycetota</taxon>
        <taxon>Actinomycetes</taxon>
        <taxon>Micrococcales</taxon>
        <taxon>Micrococcaceae</taxon>
        <taxon>Paeniglutamicibacter</taxon>
    </lineage>
</organism>
<dbReference type="Proteomes" id="UP001501257">
    <property type="component" value="Unassembled WGS sequence"/>
</dbReference>
<gene>
    <name evidence="2" type="ORF">GCM10025778_19070</name>
</gene>
<evidence type="ECO:0008006" key="4">
    <source>
        <dbReference type="Google" id="ProtNLM"/>
    </source>
</evidence>
<evidence type="ECO:0000313" key="2">
    <source>
        <dbReference type="EMBL" id="GAA5227374.1"/>
    </source>
</evidence>
<proteinExistence type="predicted"/>
<dbReference type="EMBL" id="BAABLK010000028">
    <property type="protein sequence ID" value="GAA5227374.1"/>
    <property type="molecule type" value="Genomic_DNA"/>
</dbReference>
<evidence type="ECO:0000256" key="1">
    <source>
        <dbReference type="SAM" id="Phobius"/>
    </source>
</evidence>
<keyword evidence="1" id="KW-0812">Transmembrane</keyword>
<comment type="caution">
    <text evidence="2">The sequence shown here is derived from an EMBL/GenBank/DDBJ whole genome shotgun (WGS) entry which is preliminary data.</text>
</comment>
<keyword evidence="3" id="KW-1185">Reference proteome</keyword>
<evidence type="ECO:0000313" key="3">
    <source>
        <dbReference type="Proteomes" id="UP001501257"/>
    </source>
</evidence>
<feature type="transmembrane region" description="Helical" evidence="1">
    <location>
        <begin position="224"/>
        <end position="245"/>
    </location>
</feature>
<feature type="transmembrane region" description="Helical" evidence="1">
    <location>
        <begin position="174"/>
        <end position="203"/>
    </location>
</feature>
<keyword evidence="1" id="KW-0472">Membrane</keyword>
<feature type="transmembrane region" description="Helical" evidence="1">
    <location>
        <begin position="265"/>
        <end position="292"/>
    </location>
</feature>
<feature type="transmembrane region" description="Helical" evidence="1">
    <location>
        <begin position="87"/>
        <end position="107"/>
    </location>
</feature>
<feature type="transmembrane region" description="Helical" evidence="1">
    <location>
        <begin position="144"/>
        <end position="168"/>
    </location>
</feature>
<reference evidence="3" key="1">
    <citation type="journal article" date="2019" name="Int. J. Syst. Evol. Microbiol.">
        <title>The Global Catalogue of Microorganisms (GCM) 10K type strain sequencing project: providing services to taxonomists for standard genome sequencing and annotation.</title>
        <authorList>
            <consortium name="The Broad Institute Genomics Platform"/>
            <consortium name="The Broad Institute Genome Sequencing Center for Infectious Disease"/>
            <person name="Wu L."/>
            <person name="Ma J."/>
        </authorList>
    </citation>
    <scope>NUCLEOTIDE SEQUENCE [LARGE SCALE GENOMIC DNA]</scope>
    <source>
        <strain evidence="3">JCM 18952</strain>
    </source>
</reference>
<protein>
    <recommendedName>
        <fullName evidence="4">Glycerophosphoryl diester phosphodiesterase membrane domain-containing protein</fullName>
    </recommendedName>
</protein>
<keyword evidence="1" id="KW-1133">Transmembrane helix</keyword>
<name>A0ABP9TKN7_9MICC</name>
<sequence length="327" mass="33700">MLELRPLGFADLLDATFAVVRRAPLPTVANAILIQLVPALLCLFLVQRLDGSVLGIERLLGDAAAIPSSAAWEPGTWAGIFEESWQFYAGAGAVLLAVQLLANVLVVGPTTVAGMRAVLGLGTGWGQGLALCGAAMLRIAGWNLLLGLGAVLLLGLLGAGAFLLAGAVGFPAAILALLAVVLVLMVGGLWIGIRLSLVPTLLVARGTGTLRAIKSSWSLARGSWWRILGILLVVVVVLGILEGLLSQLVSAVGAELVGANGTLATWITLGVVANALVGALGLVLGQLMLVMLQVDLRIRNERLDLALGAEALDPASHPIPGRFAPMR</sequence>